<gene>
    <name evidence="1" type="ORF">MJA45_18650</name>
</gene>
<evidence type="ECO:0000313" key="1">
    <source>
        <dbReference type="EMBL" id="WNQ14284.1"/>
    </source>
</evidence>
<evidence type="ECO:0000313" key="2">
    <source>
        <dbReference type="Proteomes" id="UP001305702"/>
    </source>
</evidence>
<name>A0AA96LJ19_9BACL</name>
<organism evidence="1 2">
    <name type="scientific">Paenibacillus aurantius</name>
    <dbReference type="NCBI Taxonomy" id="2918900"/>
    <lineage>
        <taxon>Bacteria</taxon>
        <taxon>Bacillati</taxon>
        <taxon>Bacillota</taxon>
        <taxon>Bacilli</taxon>
        <taxon>Bacillales</taxon>
        <taxon>Paenibacillaceae</taxon>
        <taxon>Paenibacillus</taxon>
    </lineage>
</organism>
<reference evidence="1 2" key="1">
    <citation type="submission" date="2022-02" db="EMBL/GenBank/DDBJ databases">
        <title>Paenibacillus sp. MBLB1776 Whole Genome Shotgun Sequencing.</title>
        <authorList>
            <person name="Hwang C.Y."/>
            <person name="Cho E.-S."/>
            <person name="Seo M.-J."/>
        </authorList>
    </citation>
    <scope>NUCLEOTIDE SEQUENCE [LARGE SCALE GENOMIC DNA]</scope>
    <source>
        <strain evidence="1 2">MBLB1776</strain>
    </source>
</reference>
<dbReference type="AlphaFoldDB" id="A0AA96LJ19"/>
<sequence>MGWGELKAIPNEYNDKFKSIDESIMTLIQDRKGLSRGKRIFPPQEMIQEWANRYEMDIPQINWLMHSLNHPEQPFIRNEPGELLSVVPIMKKTIHDSFEYFITHAMQHENASVVNLEIRSGNVDHAGHIRPKLLLEVKGKDEFFVRSHGSHGGGGQAHLSFLVRPRLPDDIREVLFALIPFSSPMGTPPKEIILDQEVQFE</sequence>
<keyword evidence="2" id="KW-1185">Reference proteome</keyword>
<protein>
    <submittedName>
        <fullName evidence="1">Uncharacterized protein</fullName>
    </submittedName>
</protein>
<dbReference type="EMBL" id="CP130318">
    <property type="protein sequence ID" value="WNQ14284.1"/>
    <property type="molecule type" value="Genomic_DNA"/>
</dbReference>
<dbReference type="KEGG" id="paun:MJA45_18650"/>
<proteinExistence type="predicted"/>
<dbReference type="Proteomes" id="UP001305702">
    <property type="component" value="Chromosome"/>
</dbReference>
<accession>A0AA96LJ19</accession>
<dbReference type="RefSeq" id="WP_315608057.1">
    <property type="nucleotide sequence ID" value="NZ_CP130318.1"/>
</dbReference>